<name>A0A1T4YY26_9BACL</name>
<keyword evidence="3" id="KW-1283">Bacterial microcompartment</keyword>
<evidence type="ECO:0000256" key="1">
    <source>
        <dbReference type="ARBA" id="ARBA00023587"/>
    </source>
</evidence>
<dbReference type="GO" id="GO:0031470">
    <property type="term" value="C:carboxysome"/>
    <property type="evidence" value="ECO:0007669"/>
    <property type="project" value="UniProtKB-SubCell"/>
</dbReference>
<evidence type="ECO:0000313" key="5">
    <source>
        <dbReference type="Proteomes" id="UP000190042"/>
    </source>
</evidence>
<reference evidence="5" key="1">
    <citation type="submission" date="2017-02" db="EMBL/GenBank/DDBJ databases">
        <authorList>
            <person name="Varghese N."/>
            <person name="Submissions S."/>
        </authorList>
    </citation>
    <scope>NUCLEOTIDE SEQUENCE [LARGE SCALE GENOMIC DNA]</scope>
    <source>
        <strain evidence="5">DSM 23966</strain>
    </source>
</reference>
<dbReference type="Proteomes" id="UP000190042">
    <property type="component" value="Unassembled WGS sequence"/>
</dbReference>
<dbReference type="AlphaFoldDB" id="A0A1T4YY26"/>
<dbReference type="InterPro" id="IPR036677">
    <property type="entry name" value="EutN_CcmL_sf"/>
</dbReference>
<dbReference type="RefSeq" id="WP_009499203.1">
    <property type="nucleotide sequence ID" value="NZ_FUYJ01000010.1"/>
</dbReference>
<comment type="subcellular location">
    <subcellularLocation>
        <location evidence="1">Carboxysome</location>
    </subcellularLocation>
</comment>
<dbReference type="CDD" id="cd01614">
    <property type="entry name" value="EutN_CcmL"/>
    <property type="match status" value="1"/>
</dbReference>
<organism evidence="4 5">
    <name type="scientific">Sporosarcina newyorkensis</name>
    <dbReference type="NCBI Taxonomy" id="759851"/>
    <lineage>
        <taxon>Bacteria</taxon>
        <taxon>Bacillati</taxon>
        <taxon>Bacillota</taxon>
        <taxon>Bacilli</taxon>
        <taxon>Bacillales</taxon>
        <taxon>Caryophanaceae</taxon>
        <taxon>Sporosarcina</taxon>
    </lineage>
</organism>
<proteinExistence type="predicted"/>
<dbReference type="PANTHER" id="PTHR36539">
    <property type="entry name" value="ETHANOLAMINE UTILIZATION PROTEIN EUTN"/>
    <property type="match status" value="1"/>
</dbReference>
<dbReference type="Gene3D" id="2.40.50.220">
    <property type="entry name" value="EutN/Ccml"/>
    <property type="match status" value="1"/>
</dbReference>
<evidence type="ECO:0000256" key="3">
    <source>
        <dbReference type="ARBA" id="ARBA00024446"/>
    </source>
</evidence>
<dbReference type="PROSITE" id="PS51932">
    <property type="entry name" value="BMV"/>
    <property type="match status" value="1"/>
</dbReference>
<sequence length="101" mass="10789">MRMGKVIGNVWATRKEDGLAGLKLLIVQPIDAYGSNIQTHLVAADRIGAGIGDEVLITSGGASRFILPKENPIPIDAVIIGIIDSTEVKRGEIHESSDRND</sequence>
<protein>
    <submittedName>
        <fullName evidence="4">Ethanolamine utilization protein EutN</fullName>
    </submittedName>
</protein>
<dbReference type="SUPFAM" id="SSF159133">
    <property type="entry name" value="EutN/CcmL-like"/>
    <property type="match status" value="1"/>
</dbReference>
<keyword evidence="5" id="KW-1185">Reference proteome</keyword>
<dbReference type="InterPro" id="IPR004992">
    <property type="entry name" value="EutN_CcmL"/>
</dbReference>
<dbReference type="Pfam" id="PF03319">
    <property type="entry name" value="EutN_CcmL"/>
    <property type="match status" value="1"/>
</dbReference>
<evidence type="ECO:0000313" key="4">
    <source>
        <dbReference type="EMBL" id="SKB06201.1"/>
    </source>
</evidence>
<keyword evidence="2" id="KW-1282">Carboxysome</keyword>
<accession>A0A1T4YY26</accession>
<dbReference type="EMBL" id="FUYJ01000010">
    <property type="protein sequence ID" value="SKB06201.1"/>
    <property type="molecule type" value="Genomic_DNA"/>
</dbReference>
<evidence type="ECO:0000256" key="2">
    <source>
        <dbReference type="ARBA" id="ARBA00023669"/>
    </source>
</evidence>
<gene>
    <name evidence="4" type="ORF">SAMN04244570_0125</name>
</gene>